<dbReference type="Pfam" id="PF00994">
    <property type="entry name" value="MoCF_biosynth"/>
    <property type="match status" value="1"/>
</dbReference>
<dbReference type="EMBL" id="CAFBLM010000003">
    <property type="protein sequence ID" value="CAB4859584.1"/>
    <property type="molecule type" value="Genomic_DNA"/>
</dbReference>
<dbReference type="AlphaFoldDB" id="A0A6J7CRX4"/>
<sequence>MSPRKSSKVKGPLSVCVIAVGDELLSGFKTNTNSAWIGRRLGELGIDVVAGRLVSDDVDAIATAIADGLAQCQVVIVSGGLGPTSDDVTRAGLAKFAKVGLARDVHAEAQLRARFEQMNRPIKDSHLIQVDLPVGSTAIANSVGSAPGVKMNINDHVVFLVPGPPREMQAVMEAGVVPDLVRRRSTFVVTKSLRTALLPETTVAEMLEAWIAKNDQIQIAYLPSAAEVVVRLSAHGADNTVVSNVVDAAAEDVREILGDAVVGDAGQSLAQSVVSLLTAAGRTVAIAESLTGGMIAAAMTDIPGASAVVRGGVVSYSTESKHDVLGVEAALLEAHGPVHSGVAREMAEGVRERFHADFGIATTGVAGPTEQDGKPVGTLHLAIASATSEVDVTVHLRGDRTTIRRQSVVHALDLLRRTILGLPPGPEQIPFWHG</sequence>
<accession>A0A6J7CRX4</accession>
<dbReference type="InterPro" id="IPR001453">
    <property type="entry name" value="MoaB/Mog_dom"/>
</dbReference>
<dbReference type="InterPro" id="IPR008136">
    <property type="entry name" value="CinA_C"/>
</dbReference>
<organism evidence="2">
    <name type="scientific">freshwater metagenome</name>
    <dbReference type="NCBI Taxonomy" id="449393"/>
    <lineage>
        <taxon>unclassified sequences</taxon>
        <taxon>metagenomes</taxon>
        <taxon>ecological metagenomes</taxon>
    </lineage>
</organism>
<dbReference type="PIRSF" id="PIRSF006728">
    <property type="entry name" value="CinA"/>
    <property type="match status" value="1"/>
</dbReference>
<dbReference type="CDD" id="cd00885">
    <property type="entry name" value="cinA"/>
    <property type="match status" value="1"/>
</dbReference>
<feature type="domain" description="MoaB/Mog" evidence="1">
    <location>
        <begin position="16"/>
        <end position="183"/>
    </location>
</feature>
<dbReference type="NCBIfam" id="TIGR00199">
    <property type="entry name" value="PncC_domain"/>
    <property type="match status" value="1"/>
</dbReference>
<dbReference type="Gene3D" id="3.40.980.10">
    <property type="entry name" value="MoaB/Mog-like domain"/>
    <property type="match status" value="1"/>
</dbReference>
<name>A0A6J7CRX4_9ZZZZ</name>
<dbReference type="InterPro" id="IPR036425">
    <property type="entry name" value="MoaB/Mog-like_dom_sf"/>
</dbReference>
<dbReference type="Pfam" id="PF02464">
    <property type="entry name" value="CinA"/>
    <property type="match status" value="1"/>
</dbReference>
<dbReference type="InterPro" id="IPR036653">
    <property type="entry name" value="CinA-like_C"/>
</dbReference>
<dbReference type="Gene3D" id="3.90.950.20">
    <property type="entry name" value="CinA-like"/>
    <property type="match status" value="1"/>
</dbReference>
<dbReference type="PANTHER" id="PTHR13939:SF0">
    <property type="entry name" value="NMN AMIDOHYDROLASE-LIKE PROTEIN YFAY"/>
    <property type="match status" value="1"/>
</dbReference>
<dbReference type="SUPFAM" id="SSF53218">
    <property type="entry name" value="Molybdenum cofactor biosynthesis proteins"/>
    <property type="match status" value="1"/>
</dbReference>
<dbReference type="Pfam" id="PF18146">
    <property type="entry name" value="CinA_KH"/>
    <property type="match status" value="1"/>
</dbReference>
<evidence type="ECO:0000313" key="2">
    <source>
        <dbReference type="EMBL" id="CAB4859584.1"/>
    </source>
</evidence>
<dbReference type="InterPro" id="IPR041424">
    <property type="entry name" value="CinA_KH"/>
</dbReference>
<reference evidence="2" key="1">
    <citation type="submission" date="2020-05" db="EMBL/GenBank/DDBJ databases">
        <authorList>
            <person name="Chiriac C."/>
            <person name="Salcher M."/>
            <person name="Ghai R."/>
            <person name="Kavagutti S V."/>
        </authorList>
    </citation>
    <scope>NUCLEOTIDE SEQUENCE</scope>
</reference>
<dbReference type="HAMAP" id="MF_00226_B">
    <property type="entry name" value="CinA_B"/>
    <property type="match status" value="1"/>
</dbReference>
<dbReference type="InterPro" id="IPR008135">
    <property type="entry name" value="Competence-induced_CinA"/>
</dbReference>
<gene>
    <name evidence="2" type="ORF">UFOPK3401_00171</name>
</gene>
<dbReference type="NCBIfam" id="TIGR00200">
    <property type="entry name" value="cinA_nterm"/>
    <property type="match status" value="1"/>
</dbReference>
<proteinExistence type="inferred from homology"/>
<dbReference type="PANTHER" id="PTHR13939">
    <property type="entry name" value="NICOTINAMIDE-NUCLEOTIDE AMIDOHYDROLASE PNCC"/>
    <property type="match status" value="1"/>
</dbReference>
<dbReference type="InterPro" id="IPR050101">
    <property type="entry name" value="CinA"/>
</dbReference>
<dbReference type="SUPFAM" id="SSF142433">
    <property type="entry name" value="CinA-like"/>
    <property type="match status" value="1"/>
</dbReference>
<evidence type="ECO:0000259" key="1">
    <source>
        <dbReference type="SMART" id="SM00852"/>
    </source>
</evidence>
<protein>
    <submittedName>
        <fullName evidence="2">Unannotated protein</fullName>
    </submittedName>
</protein>
<dbReference type="SMART" id="SM00852">
    <property type="entry name" value="MoCF_biosynth"/>
    <property type="match status" value="1"/>
</dbReference>
<dbReference type="Gene3D" id="3.30.70.2860">
    <property type="match status" value="1"/>
</dbReference>